<keyword evidence="5" id="KW-1185">Reference proteome</keyword>
<gene>
    <name evidence="4" type="ORF">ASPCADRAFT_4011</name>
</gene>
<dbReference type="PANTHER" id="PTHR36681:SF3">
    <property type="entry name" value="NUCLEAR GTPASE, GERMINAL CENTER-ASSOCIATED, TANDEM DUPLICATE 3"/>
    <property type="match status" value="1"/>
</dbReference>
<dbReference type="InterPro" id="IPR027417">
    <property type="entry name" value="P-loop_NTPase"/>
</dbReference>
<feature type="region of interest" description="Disordered" evidence="1">
    <location>
        <begin position="1122"/>
        <end position="1147"/>
    </location>
</feature>
<dbReference type="Pfam" id="PF24564">
    <property type="entry name" value="DUF7605"/>
    <property type="match status" value="1"/>
</dbReference>
<dbReference type="Gene3D" id="3.40.50.300">
    <property type="entry name" value="P-loop containing nucleotide triphosphate hydrolases"/>
    <property type="match status" value="1"/>
</dbReference>
<dbReference type="SUPFAM" id="SSF52540">
    <property type="entry name" value="P-loop containing nucleoside triphosphate hydrolases"/>
    <property type="match status" value="2"/>
</dbReference>
<evidence type="ECO:0000313" key="5">
    <source>
        <dbReference type="Proteomes" id="UP000188318"/>
    </source>
</evidence>
<feature type="region of interest" description="Disordered" evidence="1">
    <location>
        <begin position="422"/>
        <end position="442"/>
    </location>
</feature>
<dbReference type="Proteomes" id="UP000188318">
    <property type="component" value="Unassembled WGS sequence"/>
</dbReference>
<dbReference type="AlphaFoldDB" id="A0A1R3RSC4"/>
<dbReference type="EMBL" id="KV907497">
    <property type="protein sequence ID" value="OOF97399.1"/>
    <property type="molecule type" value="Genomic_DNA"/>
</dbReference>
<evidence type="ECO:0000259" key="3">
    <source>
        <dbReference type="Pfam" id="PF24564"/>
    </source>
</evidence>
<protein>
    <recommendedName>
        <fullName evidence="6">G domain-containing protein</fullName>
    </recommendedName>
</protein>
<feature type="compositionally biased region" description="Basic and acidic residues" evidence="1">
    <location>
        <begin position="1122"/>
        <end position="1131"/>
    </location>
</feature>
<dbReference type="PANTHER" id="PTHR36681">
    <property type="entry name" value="NUCLEAR GTPASE, GERMINAL CENTER-ASSOCIATED, TANDEM DUPLICATE 3"/>
    <property type="match status" value="1"/>
</dbReference>
<dbReference type="InterPro" id="IPR045063">
    <property type="entry name" value="Dynamin_N"/>
</dbReference>
<feature type="domain" description="Dynamin N-terminal" evidence="2">
    <location>
        <begin position="269"/>
        <end position="523"/>
    </location>
</feature>
<evidence type="ECO:0000313" key="4">
    <source>
        <dbReference type="EMBL" id="OOF97399.1"/>
    </source>
</evidence>
<dbReference type="OrthoDB" id="3598281at2759"/>
<evidence type="ECO:0008006" key="6">
    <source>
        <dbReference type="Google" id="ProtNLM"/>
    </source>
</evidence>
<name>A0A1R3RSC4_ASPC5</name>
<proteinExistence type="predicted"/>
<dbReference type="InterPro" id="IPR056024">
    <property type="entry name" value="DUF7605"/>
</dbReference>
<accession>A0A1R3RSC4</accession>
<dbReference type="STRING" id="602072.A0A1R3RSC4"/>
<reference evidence="5" key="1">
    <citation type="journal article" date="2017" name="Genome Biol.">
        <title>Comparative genomics reveals high biological diversity and specific adaptations in the industrially and medically important fungal genus Aspergillus.</title>
        <authorList>
            <person name="de Vries R.P."/>
            <person name="Riley R."/>
            <person name="Wiebenga A."/>
            <person name="Aguilar-Osorio G."/>
            <person name="Amillis S."/>
            <person name="Uchima C.A."/>
            <person name="Anderluh G."/>
            <person name="Asadollahi M."/>
            <person name="Askin M."/>
            <person name="Barry K."/>
            <person name="Battaglia E."/>
            <person name="Bayram O."/>
            <person name="Benocci T."/>
            <person name="Braus-Stromeyer S.A."/>
            <person name="Caldana C."/>
            <person name="Canovas D."/>
            <person name="Cerqueira G.C."/>
            <person name="Chen F."/>
            <person name="Chen W."/>
            <person name="Choi C."/>
            <person name="Clum A."/>
            <person name="Dos Santos R.A."/>
            <person name="Damasio A.R."/>
            <person name="Diallinas G."/>
            <person name="Emri T."/>
            <person name="Fekete E."/>
            <person name="Flipphi M."/>
            <person name="Freyberg S."/>
            <person name="Gallo A."/>
            <person name="Gournas C."/>
            <person name="Habgood R."/>
            <person name="Hainaut M."/>
            <person name="Harispe M.L."/>
            <person name="Henrissat B."/>
            <person name="Hilden K.S."/>
            <person name="Hope R."/>
            <person name="Hossain A."/>
            <person name="Karabika E."/>
            <person name="Karaffa L."/>
            <person name="Karanyi Z."/>
            <person name="Krasevec N."/>
            <person name="Kuo A."/>
            <person name="Kusch H."/>
            <person name="LaButti K."/>
            <person name="Lagendijk E.L."/>
            <person name="Lapidus A."/>
            <person name="Levasseur A."/>
            <person name="Lindquist E."/>
            <person name="Lipzen A."/>
            <person name="Logrieco A.F."/>
            <person name="MacCabe A."/>
            <person name="Maekelae M.R."/>
            <person name="Malavazi I."/>
            <person name="Melin P."/>
            <person name="Meyer V."/>
            <person name="Mielnichuk N."/>
            <person name="Miskei M."/>
            <person name="Molnar A.P."/>
            <person name="Mule G."/>
            <person name="Ngan C.Y."/>
            <person name="Orejas M."/>
            <person name="Orosz E."/>
            <person name="Ouedraogo J.P."/>
            <person name="Overkamp K.M."/>
            <person name="Park H.-S."/>
            <person name="Perrone G."/>
            <person name="Piumi F."/>
            <person name="Punt P.J."/>
            <person name="Ram A.F."/>
            <person name="Ramon A."/>
            <person name="Rauscher S."/>
            <person name="Record E."/>
            <person name="Riano-Pachon D.M."/>
            <person name="Robert V."/>
            <person name="Roehrig J."/>
            <person name="Ruller R."/>
            <person name="Salamov A."/>
            <person name="Salih N.S."/>
            <person name="Samson R.A."/>
            <person name="Sandor E."/>
            <person name="Sanguinetti M."/>
            <person name="Schuetze T."/>
            <person name="Sepcic K."/>
            <person name="Shelest E."/>
            <person name="Sherlock G."/>
            <person name="Sophianopoulou V."/>
            <person name="Squina F.M."/>
            <person name="Sun H."/>
            <person name="Susca A."/>
            <person name="Todd R.B."/>
            <person name="Tsang A."/>
            <person name="Unkles S.E."/>
            <person name="van de Wiele N."/>
            <person name="van Rossen-Uffink D."/>
            <person name="Oliveira J.V."/>
            <person name="Vesth T.C."/>
            <person name="Visser J."/>
            <person name="Yu J.-H."/>
            <person name="Zhou M."/>
            <person name="Andersen M.R."/>
            <person name="Archer D.B."/>
            <person name="Baker S.E."/>
            <person name="Benoit I."/>
            <person name="Brakhage A.A."/>
            <person name="Braus G.H."/>
            <person name="Fischer R."/>
            <person name="Frisvad J.C."/>
            <person name="Goldman G.H."/>
            <person name="Houbraken J."/>
            <person name="Oakley B."/>
            <person name="Pocsi I."/>
            <person name="Scazzocchio C."/>
            <person name="Seiboth B."/>
            <person name="vanKuyk P.A."/>
            <person name="Wortman J."/>
            <person name="Dyer P.S."/>
            <person name="Grigoriev I.V."/>
        </authorList>
    </citation>
    <scope>NUCLEOTIDE SEQUENCE [LARGE SCALE GENOMIC DNA]</scope>
    <source>
        <strain evidence="5">ITEM 5010</strain>
    </source>
</reference>
<feature type="domain" description="DUF7605" evidence="3">
    <location>
        <begin position="889"/>
        <end position="1040"/>
    </location>
</feature>
<evidence type="ECO:0000256" key="1">
    <source>
        <dbReference type="SAM" id="MobiDB-lite"/>
    </source>
</evidence>
<dbReference type="OMA" id="SCIEARN"/>
<organism evidence="4 5">
    <name type="scientific">Aspergillus carbonarius (strain ITEM 5010)</name>
    <dbReference type="NCBI Taxonomy" id="602072"/>
    <lineage>
        <taxon>Eukaryota</taxon>
        <taxon>Fungi</taxon>
        <taxon>Dikarya</taxon>
        <taxon>Ascomycota</taxon>
        <taxon>Pezizomycotina</taxon>
        <taxon>Eurotiomycetes</taxon>
        <taxon>Eurotiomycetidae</taxon>
        <taxon>Eurotiales</taxon>
        <taxon>Aspergillaceae</taxon>
        <taxon>Aspergillus</taxon>
        <taxon>Aspergillus subgen. Circumdati</taxon>
    </lineage>
</organism>
<dbReference type="VEuPathDB" id="FungiDB:ASPCADRAFT_4011"/>
<sequence length="1147" mass="131018">MQPQMDVSRLAQLHFVAERTARHLLIWKDQEDAPPCPDFGNRWSTVTPTLRNVYIERVKYVSKAHGQEQSDYDSFVKRLYEHCYGSMDPLTAEMTSCIGFAEFTAQVKRFGSTDAIMVDALPDEDDILYVSERSVKVKREKVEPSSDDDALFVSPGPSVFLKAEKLEIQQSTEDVSRIPEYSAVPKDEILDDPFYEEADLVEGLAMDYDLQDAEDPQVAVLETAVIKGTDALGKLQEAMERHGIWKTDSEWMPEIERTRNYTRKEKVIIGVVGTTGAGKSSLINAILDEINLVATDCMRASTAVATEISYNHGAFKYRAEVEFIQRQEWNQELGILYAEVQDHYDIVRRGEALTDSHAAVALEKIKAVYPALTPQDILDASIENLMGNEKVAELLDTMMEFEEDDPKVFAEKLKLYIHSKGKRGRPKKGAARTQAPDEQADSTYGLDLTGHGIGLWPLVRVVRIYIKAAALKTGAILVDLPGVFDSNAARVAVAEDYMKRCSSHWIVAPINRAVDDKVARDLLNRNHRRQMQMDSAFNDITFICTKTDDIATTEVIQTLDLDLPAIEEPIEFRAKCRSLKRDIKALKRRLFKNNSELDRIEPKIEDLEERLTGEFSFTQSQLSPKKPPAKEGRLSQGQRLLCSFHDLKSRRKELHNERRSIHQQIDAREKQLQQAIDARQTQEYHRLRTCIEARNDFSKEEMKRDFVRGTVNMYQDNIGDDNTRTRVRDYREVEKGLPVFCVSSRAYQELRGRCERGAKLSGYARLEETEIPQLQRHCIALTEEARKSSARRFLVHLNQLFQSMSLWASVTNTSDMVSNRKRQEIEADFNKDFGKLEKGLRELENSFSSGLEDIFRGNVINDLEGAWNWANSQYPQTVSHWNAPGKEGGLHWQTYRATCRRNGVFKNKDMNQELAEPMLDKIVTGWQRAFEILIPQRFQELIDNMDKRVCRFHKDVINSGKQSVNDESKKMLGGTVKAYRKSIRQLIKQQESYMKAQQKQSSRIISDAIATELGQVYQECVAQTGKGTLAKMRDIMKHQAEANGENVFQSSARGLERELLNLVKQTRDKIAEIIGTILGWASRDYRGALVEPQIRRFSEQQVRMRKEMREVIEKTEKELQLDDLLDGDRLPELGAAPDAGETKDGGR</sequence>
<dbReference type="Pfam" id="PF00350">
    <property type="entry name" value="Dynamin_N"/>
    <property type="match status" value="1"/>
</dbReference>
<evidence type="ECO:0000259" key="2">
    <source>
        <dbReference type="Pfam" id="PF00350"/>
    </source>
</evidence>